<dbReference type="AlphaFoldDB" id="A0A7M2RLP8"/>
<dbReference type="InterPro" id="IPR038148">
    <property type="entry name" value="Tn1545/Tn916_Xis"/>
</dbReference>
<sequence>MKTIREASNATGISYDRIRKLCLQGKIVHIRMGTKILVNMEKFVEYLNRGDGGDGANEADNPIP</sequence>
<feature type="domain" description="Helix-turn-helix" evidence="1">
    <location>
        <begin position="3"/>
        <end position="50"/>
    </location>
</feature>
<accession>A0A7M2RLP8</accession>
<dbReference type="Pfam" id="PF12728">
    <property type="entry name" value="HTH_17"/>
    <property type="match status" value="1"/>
</dbReference>
<organism evidence="2 3">
    <name type="scientific">Blautia liquoris</name>
    <dbReference type="NCBI Taxonomy" id="2779518"/>
    <lineage>
        <taxon>Bacteria</taxon>
        <taxon>Bacillati</taxon>
        <taxon>Bacillota</taxon>
        <taxon>Clostridia</taxon>
        <taxon>Lachnospirales</taxon>
        <taxon>Lachnospiraceae</taxon>
        <taxon>Blautia</taxon>
    </lineage>
</organism>
<evidence type="ECO:0000259" key="1">
    <source>
        <dbReference type="Pfam" id="PF12728"/>
    </source>
</evidence>
<dbReference type="Gene3D" id="3.90.105.50">
    <property type="match status" value="1"/>
</dbReference>
<dbReference type="EMBL" id="CP063304">
    <property type="protein sequence ID" value="QOV21078.1"/>
    <property type="molecule type" value="Genomic_DNA"/>
</dbReference>
<reference evidence="2 3" key="1">
    <citation type="submission" date="2020-10" db="EMBL/GenBank/DDBJ databases">
        <title>Blautia liquoris sp.nov., isolated from the mud in a fermentation cellar used for the production of Chinese strong-flavoured liquor.</title>
        <authorList>
            <person name="Lu L."/>
        </authorList>
    </citation>
    <scope>NUCLEOTIDE SEQUENCE [LARGE SCALE GENOMIC DNA]</scope>
    <source>
        <strain evidence="2 3">LZLJ-3</strain>
    </source>
</reference>
<evidence type="ECO:0000313" key="3">
    <source>
        <dbReference type="Proteomes" id="UP000593601"/>
    </source>
</evidence>
<dbReference type="GO" id="GO:0003677">
    <property type="term" value="F:DNA binding"/>
    <property type="evidence" value="ECO:0007669"/>
    <property type="project" value="InterPro"/>
</dbReference>
<evidence type="ECO:0000313" key="2">
    <source>
        <dbReference type="EMBL" id="QOV21078.1"/>
    </source>
</evidence>
<dbReference type="NCBIfam" id="TIGR01764">
    <property type="entry name" value="excise"/>
    <property type="match status" value="1"/>
</dbReference>
<dbReference type="KEGG" id="bliq:INP51_14060"/>
<dbReference type="InterPro" id="IPR041657">
    <property type="entry name" value="HTH_17"/>
</dbReference>
<dbReference type="InterPro" id="IPR010093">
    <property type="entry name" value="SinI_DNA-bd"/>
</dbReference>
<gene>
    <name evidence="2" type="ORF">INP51_14060</name>
</gene>
<protein>
    <submittedName>
        <fullName evidence="2">Helix-turn-helix domain-containing protein</fullName>
    </submittedName>
</protein>
<keyword evidence="3" id="KW-1185">Reference proteome</keyword>
<dbReference type="Proteomes" id="UP000593601">
    <property type="component" value="Chromosome"/>
</dbReference>
<name>A0A7M2RLP8_9FIRM</name>
<proteinExistence type="predicted"/>